<proteinExistence type="predicted"/>
<accession>A0A017RZ26</accession>
<dbReference type="RefSeq" id="WP_035378210.1">
    <property type="nucleotide sequence ID" value="NZ_AZQP01000007.1"/>
</dbReference>
<dbReference type="Proteomes" id="UP000019681">
    <property type="component" value="Unassembled WGS sequence"/>
</dbReference>
<sequence>MKLREIKDMVNADVLTGEDILDMDVKYAFGCDLMSDVLSLVNGDTILLTGLVNIQTIRTAEMMDIKCIIYVRGKTPDELTINLAKEKGICLMSTQYIMFDACGILYKNGLKGAEHINGKSFDKSTL</sequence>
<organism evidence="1 2">
    <name type="scientific">Fervidicella metallireducens AeB</name>
    <dbReference type="NCBI Taxonomy" id="1403537"/>
    <lineage>
        <taxon>Bacteria</taxon>
        <taxon>Bacillati</taxon>
        <taxon>Bacillota</taxon>
        <taxon>Clostridia</taxon>
        <taxon>Eubacteriales</taxon>
        <taxon>Clostridiaceae</taxon>
        <taxon>Fervidicella</taxon>
    </lineage>
</organism>
<dbReference type="AlphaFoldDB" id="A0A017RZ26"/>
<dbReference type="InterPro" id="IPR028979">
    <property type="entry name" value="Ser_kin/Pase_Hpr-like_N_sf"/>
</dbReference>
<gene>
    <name evidence="1" type="ORF">Q428_03520</name>
</gene>
<name>A0A017RZ26_9CLOT</name>
<evidence type="ECO:0008006" key="3">
    <source>
        <dbReference type="Google" id="ProtNLM"/>
    </source>
</evidence>
<keyword evidence="2" id="KW-1185">Reference proteome</keyword>
<dbReference type="OrthoDB" id="9800390at2"/>
<evidence type="ECO:0000313" key="1">
    <source>
        <dbReference type="EMBL" id="EYE89185.1"/>
    </source>
</evidence>
<evidence type="ECO:0000313" key="2">
    <source>
        <dbReference type="Proteomes" id="UP000019681"/>
    </source>
</evidence>
<protein>
    <recommendedName>
        <fullName evidence="3">DRTGG domain-containing protein</fullName>
    </recommendedName>
</protein>
<comment type="caution">
    <text evidence="1">The sequence shown here is derived from an EMBL/GenBank/DDBJ whole genome shotgun (WGS) entry which is preliminary data.</text>
</comment>
<reference evidence="1 2" key="1">
    <citation type="journal article" date="2014" name="Genome Announc.">
        <title>Draft Genome Sequence of Fervidicella metallireducens Strain AeBT, an Iron-Reducing Thermoanaerobe from the Great Artesian Basin.</title>
        <authorList>
            <person name="Patel B.K."/>
        </authorList>
    </citation>
    <scope>NUCLEOTIDE SEQUENCE [LARGE SCALE GENOMIC DNA]</scope>
    <source>
        <strain evidence="1 2">AeB</strain>
    </source>
</reference>
<dbReference type="EMBL" id="AZQP01000007">
    <property type="protein sequence ID" value="EYE89185.1"/>
    <property type="molecule type" value="Genomic_DNA"/>
</dbReference>
<dbReference type="SUPFAM" id="SSF75138">
    <property type="entry name" value="HprK N-terminal domain-like"/>
    <property type="match status" value="1"/>
</dbReference>
<dbReference type="Gene3D" id="3.40.1390.20">
    <property type="entry name" value="HprK N-terminal domain-like"/>
    <property type="match status" value="1"/>
</dbReference>
<dbReference type="STRING" id="1403537.Q428_03520"/>